<dbReference type="AlphaFoldDB" id="A0A6L9Y716"/>
<evidence type="ECO:0000256" key="10">
    <source>
        <dbReference type="ARBA" id="ARBA00066767"/>
    </source>
</evidence>
<evidence type="ECO:0000256" key="5">
    <source>
        <dbReference type="ARBA" id="ARBA00050607"/>
    </source>
</evidence>
<evidence type="ECO:0000256" key="15">
    <source>
        <dbReference type="HAMAP-Rule" id="MF_00688"/>
    </source>
</evidence>
<evidence type="ECO:0000256" key="9">
    <source>
        <dbReference type="ARBA" id="ARBA00061535"/>
    </source>
</evidence>
<comment type="subcellular location">
    <subcellularLocation>
        <location evidence="1 15">Cytoplasm</location>
    </subcellularLocation>
</comment>
<comment type="caution">
    <text evidence="16">The sequence shown here is derived from an EMBL/GenBank/DDBJ whole genome shotgun (WGS) entry which is preliminary data.</text>
</comment>
<dbReference type="EMBL" id="JAAGYR010000016">
    <property type="protein sequence ID" value="NEN76300.1"/>
    <property type="molecule type" value="Genomic_DNA"/>
</dbReference>
<evidence type="ECO:0000256" key="2">
    <source>
        <dbReference type="ARBA" id="ARBA00022490"/>
    </source>
</evidence>
<dbReference type="EC" id="2.3.2.6" evidence="10 15"/>
<evidence type="ECO:0000256" key="8">
    <source>
        <dbReference type="ARBA" id="ARBA00054043"/>
    </source>
</evidence>
<dbReference type="InterPro" id="IPR042203">
    <property type="entry name" value="Leu/Phe-tRNA_Trfase_C"/>
</dbReference>
<dbReference type="InterPro" id="IPR004616">
    <property type="entry name" value="Leu/Phe-tRNA_Trfase"/>
</dbReference>
<evidence type="ECO:0000256" key="3">
    <source>
        <dbReference type="ARBA" id="ARBA00022679"/>
    </source>
</evidence>
<proteinExistence type="inferred from homology"/>
<dbReference type="GO" id="GO:0005737">
    <property type="term" value="C:cytoplasm"/>
    <property type="evidence" value="ECO:0007669"/>
    <property type="project" value="UniProtKB-SubCell"/>
</dbReference>
<comment type="catalytic activity">
    <reaction evidence="7 15">
        <text>N-terminal L-lysyl-[protein] + L-leucyl-tRNA(Leu) = N-terminal L-leucyl-L-lysyl-[protein] + tRNA(Leu) + H(+)</text>
        <dbReference type="Rhea" id="RHEA:12340"/>
        <dbReference type="Rhea" id="RHEA-COMP:9613"/>
        <dbReference type="Rhea" id="RHEA-COMP:9622"/>
        <dbReference type="Rhea" id="RHEA-COMP:12670"/>
        <dbReference type="Rhea" id="RHEA-COMP:12671"/>
        <dbReference type="ChEBI" id="CHEBI:15378"/>
        <dbReference type="ChEBI" id="CHEBI:65249"/>
        <dbReference type="ChEBI" id="CHEBI:78442"/>
        <dbReference type="ChEBI" id="CHEBI:78494"/>
        <dbReference type="ChEBI" id="CHEBI:133043"/>
        <dbReference type="EC" id="2.3.2.6"/>
    </reaction>
</comment>
<organism evidence="16 17">
    <name type="scientific">Pelistega ratti</name>
    <dbReference type="NCBI Taxonomy" id="2652177"/>
    <lineage>
        <taxon>Bacteria</taxon>
        <taxon>Pseudomonadati</taxon>
        <taxon>Pseudomonadota</taxon>
        <taxon>Betaproteobacteria</taxon>
        <taxon>Burkholderiales</taxon>
        <taxon>Alcaligenaceae</taxon>
        <taxon>Pelistega</taxon>
    </lineage>
</organism>
<evidence type="ECO:0000256" key="12">
    <source>
        <dbReference type="ARBA" id="ARBA00077136"/>
    </source>
</evidence>
<dbReference type="Gene3D" id="3.40.630.70">
    <property type="entry name" value="Leucyl/phenylalanyl-tRNA-protein transferase, C-terminal domain"/>
    <property type="match status" value="1"/>
</dbReference>
<name>A0A6L9Y716_9BURK</name>
<evidence type="ECO:0000256" key="1">
    <source>
        <dbReference type="ARBA" id="ARBA00004496"/>
    </source>
</evidence>
<dbReference type="RefSeq" id="WP_163764753.1">
    <property type="nucleotide sequence ID" value="NZ_JAAGYR010000016.1"/>
</dbReference>
<dbReference type="Gene3D" id="3.30.70.3550">
    <property type="entry name" value="Leucyl/phenylalanyl-tRNA-protein transferase, N-terminal domain"/>
    <property type="match status" value="1"/>
</dbReference>
<evidence type="ECO:0000256" key="7">
    <source>
        <dbReference type="ARBA" id="ARBA00051538"/>
    </source>
</evidence>
<dbReference type="FunFam" id="3.30.70.3550:FF:000001">
    <property type="entry name" value="Leucyl/phenylalanyl-tRNA--protein transferase"/>
    <property type="match status" value="1"/>
</dbReference>
<reference evidence="16 17" key="1">
    <citation type="submission" date="2020-02" db="EMBL/GenBank/DDBJ databases">
        <title>Pelistega sp. NLN82 were isolated from wild rodents of the Hainan Island.</title>
        <authorList>
            <person name="Niu N."/>
            <person name="Zhou J."/>
        </authorList>
    </citation>
    <scope>NUCLEOTIDE SEQUENCE [LARGE SCALE GENOMIC DNA]</scope>
    <source>
        <strain evidence="16 17">NLN82</strain>
    </source>
</reference>
<comment type="function">
    <text evidence="8 15">Functions in the N-end rule pathway of protein degradation where it conjugates Leu, Phe and, less efficiently, Met from aminoacyl-tRNAs to the N-termini of proteins containing an N-terminal arginine or lysine.</text>
</comment>
<dbReference type="PANTHER" id="PTHR30098:SF2">
    <property type="entry name" value="LEUCYL_PHENYLALANYL-TRNA--PROTEIN TRANSFERASE"/>
    <property type="match status" value="1"/>
</dbReference>
<keyword evidence="4 15" id="KW-0012">Acyltransferase</keyword>
<dbReference type="GO" id="GO:0030163">
    <property type="term" value="P:protein catabolic process"/>
    <property type="evidence" value="ECO:0007669"/>
    <property type="project" value="UniProtKB-UniRule"/>
</dbReference>
<keyword evidence="17" id="KW-1185">Reference proteome</keyword>
<evidence type="ECO:0000256" key="13">
    <source>
        <dbReference type="ARBA" id="ARBA00077165"/>
    </source>
</evidence>
<comment type="catalytic activity">
    <reaction evidence="5 15">
        <text>L-phenylalanyl-tRNA(Phe) + an N-terminal L-alpha-aminoacyl-[protein] = an N-terminal L-phenylalanyl-L-alpha-aminoacyl-[protein] + tRNA(Phe)</text>
        <dbReference type="Rhea" id="RHEA:43632"/>
        <dbReference type="Rhea" id="RHEA-COMP:9668"/>
        <dbReference type="Rhea" id="RHEA-COMP:9699"/>
        <dbReference type="Rhea" id="RHEA-COMP:10636"/>
        <dbReference type="Rhea" id="RHEA-COMP:10637"/>
        <dbReference type="ChEBI" id="CHEBI:78442"/>
        <dbReference type="ChEBI" id="CHEBI:78531"/>
        <dbReference type="ChEBI" id="CHEBI:78597"/>
        <dbReference type="ChEBI" id="CHEBI:83561"/>
        <dbReference type="EC" id="2.3.2.6"/>
    </reaction>
</comment>
<keyword evidence="2 15" id="KW-0963">Cytoplasm</keyword>
<evidence type="ECO:0000313" key="16">
    <source>
        <dbReference type="EMBL" id="NEN76300.1"/>
    </source>
</evidence>
<dbReference type="InterPro" id="IPR016181">
    <property type="entry name" value="Acyl_CoA_acyltransferase"/>
</dbReference>
<accession>A0A6L9Y716</accession>
<evidence type="ECO:0000256" key="14">
    <source>
        <dbReference type="ARBA" id="ARBA00083640"/>
    </source>
</evidence>
<dbReference type="SUPFAM" id="SSF55729">
    <property type="entry name" value="Acyl-CoA N-acyltransferases (Nat)"/>
    <property type="match status" value="1"/>
</dbReference>
<sequence>MPTQLYLPQLTTLAFPPVESALQEPDGLLAWGGDLSPQRLLLAYRLGIFPWSMPDEPLLWWTPSQRMVLPFEQLNISHSMRKLLKKLYRNPDGPWQIKIDTDFSSVIQHCAGTREYAQGTWISEDFIIAYTQLHHAGITHSIETWYEDTLVGGLYGVSIGKMFFGESMFSHKTDSSKLALIFLMYYLAKQQVFLIDCQQETGHLTRMGGTCISRRDFSLHLDKVCSQPPIIWEKGIIHPRILDTLFLPSINLPHQ</sequence>
<gene>
    <name evidence="15" type="primary">aat</name>
    <name evidence="16" type="ORF">F9B74_08190</name>
</gene>
<evidence type="ECO:0000256" key="4">
    <source>
        <dbReference type="ARBA" id="ARBA00023315"/>
    </source>
</evidence>
<evidence type="ECO:0000256" key="6">
    <source>
        <dbReference type="ARBA" id="ARBA00050652"/>
    </source>
</evidence>
<comment type="catalytic activity">
    <reaction evidence="6 15">
        <text>N-terminal L-arginyl-[protein] + L-leucyl-tRNA(Leu) = N-terminal L-leucyl-L-arginyl-[protein] + tRNA(Leu) + H(+)</text>
        <dbReference type="Rhea" id="RHEA:50416"/>
        <dbReference type="Rhea" id="RHEA-COMP:9613"/>
        <dbReference type="Rhea" id="RHEA-COMP:9622"/>
        <dbReference type="Rhea" id="RHEA-COMP:12672"/>
        <dbReference type="Rhea" id="RHEA-COMP:12673"/>
        <dbReference type="ChEBI" id="CHEBI:15378"/>
        <dbReference type="ChEBI" id="CHEBI:64719"/>
        <dbReference type="ChEBI" id="CHEBI:78442"/>
        <dbReference type="ChEBI" id="CHEBI:78494"/>
        <dbReference type="ChEBI" id="CHEBI:133044"/>
        <dbReference type="EC" id="2.3.2.6"/>
    </reaction>
</comment>
<keyword evidence="3 15" id="KW-0808">Transferase</keyword>
<dbReference type="GO" id="GO:0008914">
    <property type="term" value="F:leucyl-tRNA--protein transferase activity"/>
    <property type="evidence" value="ECO:0007669"/>
    <property type="project" value="UniProtKB-UniRule"/>
</dbReference>
<protein>
    <recommendedName>
        <fullName evidence="11 15">Leucyl/phenylalanyl-tRNA--protein transferase</fullName>
        <ecNumber evidence="10 15">2.3.2.6</ecNumber>
    </recommendedName>
    <alternativeName>
        <fullName evidence="12 15">L/F-transferase</fullName>
    </alternativeName>
    <alternativeName>
        <fullName evidence="13 15">Leucyltransferase</fullName>
    </alternativeName>
    <alternativeName>
        <fullName evidence="14 15">Phenyalanyltransferase</fullName>
    </alternativeName>
</protein>
<dbReference type="Pfam" id="PF03588">
    <property type="entry name" value="Leu_Phe_trans"/>
    <property type="match status" value="1"/>
</dbReference>
<dbReference type="Proteomes" id="UP000477651">
    <property type="component" value="Unassembled WGS sequence"/>
</dbReference>
<dbReference type="NCBIfam" id="TIGR00667">
    <property type="entry name" value="aat"/>
    <property type="match status" value="1"/>
</dbReference>
<dbReference type="HAMAP" id="MF_00688">
    <property type="entry name" value="Leu_Phe_trans"/>
    <property type="match status" value="1"/>
</dbReference>
<evidence type="ECO:0000256" key="11">
    <source>
        <dbReference type="ARBA" id="ARBA00074372"/>
    </source>
</evidence>
<evidence type="ECO:0000313" key="17">
    <source>
        <dbReference type="Proteomes" id="UP000477651"/>
    </source>
</evidence>
<comment type="similarity">
    <text evidence="9 15">Belongs to the L/F-transferase family.</text>
</comment>
<dbReference type="PANTHER" id="PTHR30098">
    <property type="entry name" value="LEUCYL/PHENYLALANYL-TRNA--PROTEIN TRANSFERASE"/>
    <property type="match status" value="1"/>
</dbReference>
<dbReference type="InterPro" id="IPR042221">
    <property type="entry name" value="Leu/Phe-tRNA_Trfase_N"/>
</dbReference>